<dbReference type="EMBL" id="CYZD01000005">
    <property type="protein sequence ID" value="CUO04995.1"/>
    <property type="molecule type" value="Genomic_DNA"/>
</dbReference>
<dbReference type="PANTHER" id="PTHR30576:SF8">
    <property type="entry name" value="UNDECAPRENYL-PHOSPHATE GALACTOSE PHOSPHOTRANSFERASE"/>
    <property type="match status" value="1"/>
</dbReference>
<feature type="domain" description="Glycosyltransferase 2-like" evidence="3">
    <location>
        <begin position="291"/>
        <end position="417"/>
    </location>
</feature>
<dbReference type="InterPro" id="IPR001173">
    <property type="entry name" value="Glyco_trans_2-like"/>
</dbReference>
<accession>A0A174BZC8</accession>
<dbReference type="Pfam" id="PF00535">
    <property type="entry name" value="Glycos_transf_2"/>
    <property type="match status" value="1"/>
</dbReference>
<evidence type="ECO:0000256" key="2">
    <source>
        <dbReference type="SAM" id="SignalP"/>
    </source>
</evidence>
<reference evidence="5 6" key="1">
    <citation type="submission" date="2015-09" db="EMBL/GenBank/DDBJ databases">
        <authorList>
            <consortium name="Pathogen Informatics"/>
        </authorList>
    </citation>
    <scope>NUCLEOTIDE SEQUENCE [LARGE SCALE GENOMIC DNA]</scope>
    <source>
        <strain evidence="5 6">2789STDY5608837</strain>
    </source>
</reference>
<dbReference type="SUPFAM" id="SSF53448">
    <property type="entry name" value="Nucleotide-diphospho-sugar transferases"/>
    <property type="match status" value="1"/>
</dbReference>
<dbReference type="Gene3D" id="3.90.550.10">
    <property type="entry name" value="Spore Coat Polysaccharide Biosynthesis Protein SpsA, Chain A"/>
    <property type="match status" value="1"/>
</dbReference>
<dbReference type="RefSeq" id="WP_081017224.1">
    <property type="nucleotide sequence ID" value="NZ_CYZD01000005.1"/>
</dbReference>
<dbReference type="Proteomes" id="UP000095409">
    <property type="component" value="Unassembled WGS sequence"/>
</dbReference>
<keyword evidence="2" id="KW-0732">Signal</keyword>
<dbReference type="InterPro" id="IPR003362">
    <property type="entry name" value="Bact_transf"/>
</dbReference>
<keyword evidence="5" id="KW-0808">Transferase</keyword>
<proteinExistence type="inferred from homology"/>
<dbReference type="PANTHER" id="PTHR30576">
    <property type="entry name" value="COLANIC BIOSYNTHESIS UDP-GLUCOSE LIPID CARRIER TRANSFERASE"/>
    <property type="match status" value="1"/>
</dbReference>
<dbReference type="InterPro" id="IPR029044">
    <property type="entry name" value="Nucleotide-diphossugar_trans"/>
</dbReference>
<dbReference type="GO" id="GO:0016780">
    <property type="term" value="F:phosphotransferase activity, for other substituted phosphate groups"/>
    <property type="evidence" value="ECO:0007669"/>
    <property type="project" value="TreeGrafter"/>
</dbReference>
<feature type="domain" description="Bacterial sugar transferase" evidence="4">
    <location>
        <begin position="55"/>
        <end position="234"/>
    </location>
</feature>
<sequence length="541" mass="61637">MSKKKILAILTGTATVATAIAAYEAKKKADKTTYEANLIEPIKKRKRGIYEKYIKRALDVICATGAIVVFSPVYLGVAVLVKLKLGSPVLFTQDRPGLIGKDGRETVFKMYKFRTMTDERDENGELLPDEARLTKFGKWLRNTSLDELPEAFNILNGTMSVIGPRPQLVRDMVFMTDEQRLRHTAKPGLSGLAQVNGRNAISWEDKLEWDLKYIRNISLAEDIKIILATVKKAFIKQEGITQDDMATAEDFGDYLLRNGKIDEKAYGQKQEQAKKILSGEDEIRRELGLVSIIMPSYNTAAYIKESIQSVLNQTYTNWELIIVDDCSTDSTDEVLETIKDSRIRYFKNDKNSGAAVSRNKALREAKGQWIAFLDSDDLWMPEKLEKQIYFMESNGYAFSYTSYEEIDIEGNKTGIRVTGPKKITKTGMFNYCWPGCLTVMYDAMKVGIIQIEDIKKNNDYAMWLKVCKKANGFLLDECLAFYRKGRVGSVSTHSIKTMILWHYKLYHDAENMGVIKSLFNTGRNLIFGFYKKCKYVSKEND</sequence>
<dbReference type="AlphaFoldDB" id="A0A174BZC8"/>
<evidence type="ECO:0000313" key="6">
    <source>
        <dbReference type="Proteomes" id="UP000095409"/>
    </source>
</evidence>
<comment type="similarity">
    <text evidence="1">Belongs to the bacterial sugar transferase family.</text>
</comment>
<organism evidence="5 6">
    <name type="scientific">Blautia obeum</name>
    <dbReference type="NCBI Taxonomy" id="40520"/>
    <lineage>
        <taxon>Bacteria</taxon>
        <taxon>Bacillati</taxon>
        <taxon>Bacillota</taxon>
        <taxon>Clostridia</taxon>
        <taxon>Lachnospirales</taxon>
        <taxon>Lachnospiraceae</taxon>
        <taxon>Blautia</taxon>
    </lineage>
</organism>
<evidence type="ECO:0000313" key="5">
    <source>
        <dbReference type="EMBL" id="CUO04995.1"/>
    </source>
</evidence>
<evidence type="ECO:0000256" key="1">
    <source>
        <dbReference type="ARBA" id="ARBA00006464"/>
    </source>
</evidence>
<feature type="signal peptide" evidence="2">
    <location>
        <begin position="1"/>
        <end position="21"/>
    </location>
</feature>
<gene>
    <name evidence="5" type="primary">wcaJ_2</name>
    <name evidence="5" type="ORF">ERS852394_01377</name>
</gene>
<name>A0A174BZC8_9FIRM</name>
<evidence type="ECO:0000259" key="3">
    <source>
        <dbReference type="Pfam" id="PF00535"/>
    </source>
</evidence>
<dbReference type="Pfam" id="PF02397">
    <property type="entry name" value="Bac_transf"/>
    <property type="match status" value="1"/>
</dbReference>
<evidence type="ECO:0000259" key="4">
    <source>
        <dbReference type="Pfam" id="PF02397"/>
    </source>
</evidence>
<feature type="chain" id="PRO_5008018830" evidence="2">
    <location>
        <begin position="22"/>
        <end position="541"/>
    </location>
</feature>
<protein>
    <submittedName>
        <fullName evidence="5">Putative colanic biosynthesis UDP-glucose lipid carrier transferase</fullName>
    </submittedName>
</protein>